<name>A0A161ZZA7_DAUCS</name>
<evidence type="ECO:0000313" key="1">
    <source>
        <dbReference type="EMBL" id="KZM93742.1"/>
    </source>
</evidence>
<gene>
    <name evidence="1" type="ORF">DCAR_016987</name>
</gene>
<reference evidence="1" key="1">
    <citation type="journal article" date="2016" name="Nat. Genet.">
        <title>A high-quality carrot genome assembly provides new insights into carotenoid accumulation and asterid genome evolution.</title>
        <authorList>
            <person name="Iorizzo M."/>
            <person name="Ellison S."/>
            <person name="Senalik D."/>
            <person name="Zeng P."/>
            <person name="Satapoomin P."/>
            <person name="Huang J."/>
            <person name="Bowman M."/>
            <person name="Iovene M."/>
            <person name="Sanseverino W."/>
            <person name="Cavagnaro P."/>
            <person name="Yildiz M."/>
            <person name="Macko-Podgorni A."/>
            <person name="Moranska E."/>
            <person name="Grzebelus E."/>
            <person name="Grzebelus D."/>
            <person name="Ashrafi H."/>
            <person name="Zheng Z."/>
            <person name="Cheng S."/>
            <person name="Spooner D."/>
            <person name="Van Deynze A."/>
            <person name="Simon P."/>
        </authorList>
    </citation>
    <scope>NUCLEOTIDE SEQUENCE [LARGE SCALE GENOMIC DNA]</scope>
    <source>
        <tissue evidence="1">Leaf</tissue>
    </source>
</reference>
<sequence>MQCCIRNVGPTDDVANRPTADMANDPTSDVAMWTPQLTWQSGPSIWTCRLEFAWIGLERPLSGFVRFGLGALGQLQGQPLSWAVAKRRQGVGGRWCLDSGVQPELMDA</sequence>
<dbReference type="Gramene" id="KZM93742">
    <property type="protein sequence ID" value="KZM93742"/>
    <property type="gene ID" value="DCAR_016987"/>
</dbReference>
<dbReference type="AlphaFoldDB" id="A0A161ZZA7"/>
<comment type="caution">
    <text evidence="1">The sequence shown here is derived from an EMBL/GenBank/DDBJ whole genome shotgun (WGS) entry which is preliminary data.</text>
</comment>
<dbReference type="EMBL" id="LNRQ01000005">
    <property type="protein sequence ID" value="KZM93742.1"/>
    <property type="molecule type" value="Genomic_DNA"/>
</dbReference>
<protein>
    <submittedName>
        <fullName evidence="1">Uncharacterized protein</fullName>
    </submittedName>
</protein>
<organism evidence="1">
    <name type="scientific">Daucus carota subsp. sativus</name>
    <name type="common">Carrot</name>
    <dbReference type="NCBI Taxonomy" id="79200"/>
    <lineage>
        <taxon>Eukaryota</taxon>
        <taxon>Viridiplantae</taxon>
        <taxon>Streptophyta</taxon>
        <taxon>Embryophyta</taxon>
        <taxon>Tracheophyta</taxon>
        <taxon>Spermatophyta</taxon>
        <taxon>Magnoliopsida</taxon>
        <taxon>eudicotyledons</taxon>
        <taxon>Gunneridae</taxon>
        <taxon>Pentapetalae</taxon>
        <taxon>asterids</taxon>
        <taxon>campanulids</taxon>
        <taxon>Apiales</taxon>
        <taxon>Apiaceae</taxon>
        <taxon>Apioideae</taxon>
        <taxon>Scandiceae</taxon>
        <taxon>Daucinae</taxon>
        <taxon>Daucus</taxon>
        <taxon>Daucus sect. Daucus</taxon>
    </lineage>
</organism>
<accession>A0A161ZZA7</accession>
<proteinExistence type="predicted"/>